<organism evidence="2 3">
    <name type="scientific">Deinococcus knuensis</name>
    <dbReference type="NCBI Taxonomy" id="1837380"/>
    <lineage>
        <taxon>Bacteria</taxon>
        <taxon>Thermotogati</taxon>
        <taxon>Deinococcota</taxon>
        <taxon>Deinococci</taxon>
        <taxon>Deinococcales</taxon>
        <taxon>Deinococcaceae</taxon>
        <taxon>Deinococcus</taxon>
    </lineage>
</organism>
<keyword evidence="3" id="KW-1185">Reference proteome</keyword>
<proteinExistence type="predicted"/>
<feature type="compositionally biased region" description="Polar residues" evidence="1">
    <location>
        <begin position="35"/>
        <end position="45"/>
    </location>
</feature>
<evidence type="ECO:0000313" key="2">
    <source>
        <dbReference type="EMBL" id="GGS37952.1"/>
    </source>
</evidence>
<protein>
    <submittedName>
        <fullName evidence="2">Uncharacterized protein</fullName>
    </submittedName>
</protein>
<dbReference type="Proteomes" id="UP000620633">
    <property type="component" value="Unassembled WGS sequence"/>
</dbReference>
<dbReference type="EMBL" id="BMQO01000022">
    <property type="protein sequence ID" value="GGS37952.1"/>
    <property type="molecule type" value="Genomic_DNA"/>
</dbReference>
<feature type="region of interest" description="Disordered" evidence="1">
    <location>
        <begin position="19"/>
        <end position="45"/>
    </location>
</feature>
<comment type="caution">
    <text evidence="2">The sequence shown here is derived from an EMBL/GenBank/DDBJ whole genome shotgun (WGS) entry which is preliminary data.</text>
</comment>
<evidence type="ECO:0000256" key="1">
    <source>
        <dbReference type="SAM" id="MobiDB-lite"/>
    </source>
</evidence>
<name>A0ABQ2SRD2_9DEIO</name>
<evidence type="ECO:0000313" key="3">
    <source>
        <dbReference type="Proteomes" id="UP000620633"/>
    </source>
</evidence>
<sequence length="67" mass="7090">MPANVIALAKAHFKKSIAPLGTPTSSLKPPACKSVNDTNIKPTAPLMTNITTRPQITAPLEINTQPK</sequence>
<reference evidence="3" key="1">
    <citation type="journal article" date="2019" name="Int. J. Syst. Evol. Microbiol.">
        <title>The Global Catalogue of Microorganisms (GCM) 10K type strain sequencing project: providing services to taxonomists for standard genome sequencing and annotation.</title>
        <authorList>
            <consortium name="The Broad Institute Genomics Platform"/>
            <consortium name="The Broad Institute Genome Sequencing Center for Infectious Disease"/>
            <person name="Wu L."/>
            <person name="Ma J."/>
        </authorList>
    </citation>
    <scope>NUCLEOTIDE SEQUENCE [LARGE SCALE GENOMIC DNA]</scope>
    <source>
        <strain evidence="3">JCM 31406</strain>
    </source>
</reference>
<gene>
    <name evidence="2" type="ORF">GCM10008961_31850</name>
</gene>
<accession>A0ABQ2SRD2</accession>